<name>A0A930US83_9PAST</name>
<proteinExistence type="predicted"/>
<evidence type="ECO:0000313" key="1">
    <source>
        <dbReference type="EMBL" id="MBF4102325.1"/>
    </source>
</evidence>
<sequence length="118" mass="12623">MKDTSGKNTFIDNINKVGKKSDDGTVAPDAISENTVVNAKDLKNVVDTGFKLNTSGHSGDAQTVKIGETIKVVDGANTKVSDITSDNGVHEFHIDVTGLPMTYPYRKRATLALVAYPK</sequence>
<comment type="caution">
    <text evidence="1">The sequence shown here is derived from an EMBL/GenBank/DDBJ whole genome shotgun (WGS) entry which is preliminary data.</text>
</comment>
<evidence type="ECO:0008006" key="2">
    <source>
        <dbReference type="Google" id="ProtNLM"/>
    </source>
</evidence>
<accession>A0A930US83</accession>
<dbReference type="AlphaFoldDB" id="A0A930US83"/>
<organism evidence="1">
    <name type="scientific">Gallibacterium anatis</name>
    <dbReference type="NCBI Taxonomy" id="750"/>
    <lineage>
        <taxon>Bacteria</taxon>
        <taxon>Pseudomonadati</taxon>
        <taxon>Pseudomonadota</taxon>
        <taxon>Gammaproteobacteria</taxon>
        <taxon>Pasteurellales</taxon>
        <taxon>Pasteurellaceae</taxon>
        <taxon>Gallibacterium</taxon>
    </lineage>
</organism>
<dbReference type="EMBL" id="JADION010000006">
    <property type="protein sequence ID" value="MBF4102325.1"/>
    <property type="molecule type" value="Genomic_DNA"/>
</dbReference>
<protein>
    <recommendedName>
        <fullName evidence="2">Trimeric autotransporter adhesin YadA-like stalk domain-containing protein</fullName>
    </recommendedName>
</protein>
<dbReference type="Gene3D" id="3.90.1780.10">
    <property type="entry name" value="Trimeric adhesin"/>
    <property type="match status" value="1"/>
</dbReference>
<reference evidence="1" key="1">
    <citation type="submission" date="2020-11" db="EMBL/GenBank/DDBJ databases">
        <title>Gallibacterium anatis 1637, full genome, WGS.</title>
        <authorList>
            <person name="Laishevtcev A.I."/>
            <person name="Yakimova E.A."/>
            <person name="Petkovich D."/>
            <person name="Stepanova T.V."/>
            <person name="Kalendr R.S."/>
            <person name="Rubalsky E.O."/>
            <person name="Zulkarneev E.R."/>
            <person name="Aleshkin A.V."/>
        </authorList>
    </citation>
    <scope>NUCLEOTIDE SEQUENCE</scope>
    <source>
        <strain evidence="1">1637</strain>
    </source>
</reference>
<gene>
    <name evidence="1" type="ORF">INT80_03270</name>
</gene>
<dbReference type="InterPro" id="IPR037174">
    <property type="entry name" value="Trimeric_adhesin"/>
</dbReference>